<dbReference type="InterPro" id="IPR001926">
    <property type="entry name" value="TrpB-like_PALP"/>
</dbReference>
<keyword evidence="18" id="KW-1185">Reference proteome</keyword>
<evidence type="ECO:0000256" key="4">
    <source>
        <dbReference type="ARBA" id="ARBA00010869"/>
    </source>
</evidence>
<evidence type="ECO:0000256" key="9">
    <source>
        <dbReference type="ARBA" id="ARBA00022898"/>
    </source>
</evidence>
<evidence type="ECO:0000313" key="18">
    <source>
        <dbReference type="Proteomes" id="UP000826616"/>
    </source>
</evidence>
<dbReference type="GO" id="GO:0030170">
    <property type="term" value="F:pyridoxal phosphate binding"/>
    <property type="evidence" value="ECO:0007669"/>
    <property type="project" value="InterPro"/>
</dbReference>
<dbReference type="FunFam" id="3.40.50.1100:FF:000005">
    <property type="entry name" value="Threonine dehydratase catabolic"/>
    <property type="match status" value="1"/>
</dbReference>
<reference evidence="16 17" key="1">
    <citation type="submission" date="2016-10" db="EMBL/GenBank/DDBJ databases">
        <authorList>
            <person name="de Groot N.N."/>
        </authorList>
    </citation>
    <scope>NUCLEOTIDE SEQUENCE [LARGE SCALE GENOMIC DNA]</scope>
    <source>
        <strain evidence="16 17">L 420-91</strain>
    </source>
</reference>
<keyword evidence="8" id="KW-0021">Allosteric enzyme</keyword>
<dbReference type="GeneID" id="97142257"/>
<dbReference type="SUPFAM" id="SSF53686">
    <property type="entry name" value="Tryptophan synthase beta subunit-like PLP-dependent enzymes"/>
    <property type="match status" value="1"/>
</dbReference>
<keyword evidence="13" id="KW-0547">Nucleotide-binding</keyword>
<dbReference type="CDD" id="cd01562">
    <property type="entry name" value="Thr-dehyd"/>
    <property type="match status" value="1"/>
</dbReference>
<name>A0A1G7ZMS7_ANETH</name>
<dbReference type="AlphaFoldDB" id="A0A1G7ZMS7"/>
<evidence type="ECO:0000313" key="17">
    <source>
        <dbReference type="Proteomes" id="UP000198956"/>
    </source>
</evidence>
<dbReference type="FunFam" id="3.40.50.1100:FF:000007">
    <property type="entry name" value="L-threonine dehydratase catabolic TdcB"/>
    <property type="match status" value="1"/>
</dbReference>
<dbReference type="EMBL" id="CP080764">
    <property type="protein sequence ID" value="QYY41791.1"/>
    <property type="molecule type" value="Genomic_DNA"/>
</dbReference>
<comment type="catalytic activity">
    <reaction evidence="1 13">
        <text>L-threonine = 2-oxobutanoate + NH4(+)</text>
        <dbReference type="Rhea" id="RHEA:22108"/>
        <dbReference type="ChEBI" id="CHEBI:16763"/>
        <dbReference type="ChEBI" id="CHEBI:28938"/>
        <dbReference type="ChEBI" id="CHEBI:57926"/>
        <dbReference type="EC" id="4.3.1.19"/>
    </reaction>
</comment>
<comment type="function">
    <text evidence="11 13">Catalyzes the anaerobic formation of alpha-ketobutyrate and ammonia from threonine in a two-step reaction. The first step involved a dehydration of threonine and a production of enamine intermediates (aminocrotonate), which tautomerizes to its imine form (iminobutyrate). Both intermediates are unstable and short-lived. The second step is the nonenzymatic hydrolysis of the enamine/imine intermediates to form 2-ketobutyrate and free ammonia. In the low water environment of the cell, the second step is accelerated by RidA.</text>
</comment>
<evidence type="ECO:0000256" key="11">
    <source>
        <dbReference type="ARBA" id="ARBA00025527"/>
    </source>
</evidence>
<dbReference type="Pfam" id="PF00291">
    <property type="entry name" value="PALP"/>
    <property type="match status" value="1"/>
</dbReference>
<dbReference type="GO" id="GO:0006565">
    <property type="term" value="P:L-serine catabolic process"/>
    <property type="evidence" value="ECO:0007669"/>
    <property type="project" value="TreeGrafter"/>
</dbReference>
<comment type="pathway">
    <text evidence="3 13">Amino-acid degradation; L-threonine degradation via propanoate pathway; propanoate from L-threonine: step 1/4.</text>
</comment>
<evidence type="ECO:0000313" key="15">
    <source>
        <dbReference type="EMBL" id="QYY41791.1"/>
    </source>
</evidence>
<dbReference type="UniPathway" id="UPA00052">
    <property type="reaction ID" value="UER00507"/>
</dbReference>
<evidence type="ECO:0000313" key="16">
    <source>
        <dbReference type="EMBL" id="SDH09949.1"/>
    </source>
</evidence>
<sequence length="338" mass="35510">MGRDFFIIIGGGFLGNYEVQLAQVQKAGERLKGVIHKTPLHLSQTFSRMCGCEVYLKLENLQKTGAFKIRGAYNKLVSLSLEERKRGLITASAGNHAQGVALAAQKYGIPATVVMPAHAPKTKIQATEGYGARVVLHGATYDDACAKARQIAAEEGSTFVHAFDDPDVIAGQGTIALEIFEANPDLDVIVVPIGGGGLISGIAAAAKALKPSVKIIGVQPAEANSGYLSWKAGKQVLISHPVSIADGLSVKMPGKLPLAMMCKFVDDIILVTEEDIKQTMRLLLERSKVLAEGAGAAALSALISGKLSLPKQKVAFVVSGGNVDLTRLSMLASQALVG</sequence>
<evidence type="ECO:0000256" key="13">
    <source>
        <dbReference type="RuleBase" id="RU363083"/>
    </source>
</evidence>
<evidence type="ECO:0000256" key="7">
    <source>
        <dbReference type="ARBA" id="ARBA00022248"/>
    </source>
</evidence>
<dbReference type="Proteomes" id="UP000198956">
    <property type="component" value="Unassembled WGS sequence"/>
</dbReference>
<dbReference type="PANTHER" id="PTHR48078:SF6">
    <property type="entry name" value="L-THREONINE DEHYDRATASE CATABOLIC TDCB"/>
    <property type="match status" value="1"/>
</dbReference>
<accession>A0A1G7ZMS7</accession>
<evidence type="ECO:0000256" key="12">
    <source>
        <dbReference type="ARBA" id="ARBA00031427"/>
    </source>
</evidence>
<evidence type="ECO:0000256" key="5">
    <source>
        <dbReference type="ARBA" id="ARBA00011447"/>
    </source>
</evidence>
<dbReference type="InterPro" id="IPR050147">
    <property type="entry name" value="Ser/Thr_Dehydratase"/>
</dbReference>
<evidence type="ECO:0000256" key="10">
    <source>
        <dbReference type="ARBA" id="ARBA00023239"/>
    </source>
</evidence>
<keyword evidence="10 13" id="KW-0456">Lyase</keyword>
<dbReference type="PANTHER" id="PTHR48078">
    <property type="entry name" value="THREONINE DEHYDRATASE, MITOCHONDRIAL-RELATED"/>
    <property type="match status" value="1"/>
</dbReference>
<dbReference type="OrthoDB" id="9811476at2"/>
<proteinExistence type="inferred from homology"/>
<dbReference type="PROSITE" id="PS00165">
    <property type="entry name" value="DEHYDRATASE_SER_THR"/>
    <property type="match status" value="1"/>
</dbReference>
<dbReference type="EC" id="4.3.1.19" evidence="6 13"/>
<gene>
    <name evidence="15" type="primary">ilvA</name>
    <name evidence="15" type="ORF">K3F53_12815</name>
    <name evidence="16" type="ORF">SAMN04489735_101163</name>
</gene>
<dbReference type="InterPro" id="IPR000634">
    <property type="entry name" value="Ser/Thr_deHydtase_PyrdxlP-BS"/>
</dbReference>
<evidence type="ECO:0000256" key="3">
    <source>
        <dbReference type="ARBA" id="ARBA00004958"/>
    </source>
</evidence>
<comment type="cofactor">
    <cofactor evidence="2 13">
        <name>pyridoxal 5'-phosphate</name>
        <dbReference type="ChEBI" id="CHEBI:597326"/>
    </cofactor>
</comment>
<dbReference type="GO" id="GO:0004794">
    <property type="term" value="F:threonine deaminase activity"/>
    <property type="evidence" value="ECO:0007669"/>
    <property type="project" value="UniProtKB-EC"/>
</dbReference>
<dbReference type="Proteomes" id="UP000826616">
    <property type="component" value="Chromosome"/>
</dbReference>
<keyword evidence="9 13" id="KW-0663">Pyridoxal phosphate</keyword>
<evidence type="ECO:0000256" key="8">
    <source>
        <dbReference type="ARBA" id="ARBA00022533"/>
    </source>
</evidence>
<reference evidence="15 18" key="2">
    <citation type="submission" date="2021-08" db="EMBL/GenBank/DDBJ databases">
        <title>Complete genome sequence of the strain Aneurinibacillus thermoaerophilus CCM 8960.</title>
        <authorList>
            <person name="Musilova J."/>
            <person name="Kourilova X."/>
            <person name="Pernicova I."/>
            <person name="Bezdicek M."/>
            <person name="Lengerova M."/>
            <person name="Obruca S."/>
            <person name="Sedlar K."/>
        </authorList>
    </citation>
    <scope>NUCLEOTIDE SEQUENCE [LARGE SCALE GENOMIC DNA]</scope>
    <source>
        <strain evidence="15 18">CCM 8960</strain>
    </source>
</reference>
<dbReference type="GO" id="GO:0009097">
    <property type="term" value="P:isoleucine biosynthetic process"/>
    <property type="evidence" value="ECO:0007669"/>
    <property type="project" value="TreeGrafter"/>
</dbReference>
<dbReference type="GO" id="GO:0000166">
    <property type="term" value="F:nucleotide binding"/>
    <property type="evidence" value="ECO:0007669"/>
    <property type="project" value="UniProtKB-KW"/>
</dbReference>
<dbReference type="InterPro" id="IPR005789">
    <property type="entry name" value="Thr_deHydtase_catblc"/>
</dbReference>
<protein>
    <recommendedName>
        <fullName evidence="7 13">L-threonine dehydratase catabolic TdcB</fullName>
        <ecNumber evidence="6 13">4.3.1.19</ecNumber>
    </recommendedName>
    <alternativeName>
        <fullName evidence="12 13">Threonine deaminase</fullName>
    </alternativeName>
</protein>
<dbReference type="GO" id="GO:0003941">
    <property type="term" value="F:L-serine ammonia-lyase activity"/>
    <property type="evidence" value="ECO:0007669"/>
    <property type="project" value="TreeGrafter"/>
</dbReference>
<evidence type="ECO:0000256" key="6">
    <source>
        <dbReference type="ARBA" id="ARBA00012096"/>
    </source>
</evidence>
<dbReference type="RefSeq" id="WP_057898197.1">
    <property type="nucleotide sequence ID" value="NZ_CP080764.1"/>
</dbReference>
<evidence type="ECO:0000256" key="1">
    <source>
        <dbReference type="ARBA" id="ARBA00001274"/>
    </source>
</evidence>
<comment type="subunit">
    <text evidence="5 13">In the native structure, TdcB is in a dimeric form, whereas in the TdcB-AMP complex, it exists in a tetrameric form (dimer of dimers).</text>
</comment>
<organism evidence="16 17">
    <name type="scientific">Aneurinibacillus thermoaerophilus</name>
    <dbReference type="NCBI Taxonomy" id="143495"/>
    <lineage>
        <taxon>Bacteria</taxon>
        <taxon>Bacillati</taxon>
        <taxon>Bacillota</taxon>
        <taxon>Bacilli</taxon>
        <taxon>Bacillales</taxon>
        <taxon>Paenibacillaceae</taxon>
        <taxon>Aneurinibacillus group</taxon>
        <taxon>Aneurinibacillus</taxon>
    </lineage>
</organism>
<evidence type="ECO:0000259" key="14">
    <source>
        <dbReference type="Pfam" id="PF00291"/>
    </source>
</evidence>
<dbReference type="InterPro" id="IPR036052">
    <property type="entry name" value="TrpB-like_PALP_sf"/>
</dbReference>
<comment type="similarity">
    <text evidence="4 13">Belongs to the serine/threonine dehydratase family.</text>
</comment>
<dbReference type="NCBIfam" id="TIGR01127">
    <property type="entry name" value="ilvA_1Cterm"/>
    <property type="match status" value="1"/>
</dbReference>
<dbReference type="GO" id="GO:0070689">
    <property type="term" value="P:L-threonine catabolic process to propionate"/>
    <property type="evidence" value="ECO:0007669"/>
    <property type="project" value="UniProtKB-UniPathway"/>
</dbReference>
<evidence type="ECO:0000256" key="2">
    <source>
        <dbReference type="ARBA" id="ARBA00001933"/>
    </source>
</evidence>
<dbReference type="Gene3D" id="3.40.50.1100">
    <property type="match status" value="2"/>
</dbReference>
<dbReference type="EMBL" id="FNDE01000011">
    <property type="protein sequence ID" value="SDH09949.1"/>
    <property type="molecule type" value="Genomic_DNA"/>
</dbReference>
<feature type="domain" description="Tryptophan synthase beta chain-like PALP" evidence="14">
    <location>
        <begin position="34"/>
        <end position="320"/>
    </location>
</feature>